<dbReference type="PROSITE" id="PS50928">
    <property type="entry name" value="ABC_TM1"/>
    <property type="match status" value="1"/>
</dbReference>
<feature type="domain" description="ABC transmembrane type-1" evidence="8">
    <location>
        <begin position="69"/>
        <end position="261"/>
    </location>
</feature>
<feature type="transmembrane region" description="Helical" evidence="7">
    <location>
        <begin position="9"/>
        <end position="30"/>
    </location>
</feature>
<dbReference type="OrthoDB" id="9810086at2"/>
<reference evidence="9 10" key="2">
    <citation type="journal article" date="2009" name="Proc. Natl. Acad. Sci. U.S.A.">
        <title>On the chimeric nature, thermophilic origin, and phylogenetic placement of the Thermotogales.</title>
        <authorList>
            <person name="Zhaxybayeva O."/>
            <person name="Swithers K.S."/>
            <person name="Lapierre P."/>
            <person name="Fournier G.P."/>
            <person name="Bickhart D.M."/>
            <person name="DeBoy R.T."/>
            <person name="Nelson K.E."/>
            <person name="Nesbo C.L."/>
            <person name="Doolittle W.F."/>
            <person name="Gogarten J.P."/>
            <person name="Noll K.M."/>
        </authorList>
    </citation>
    <scope>NUCLEOTIDE SEQUENCE [LARGE SCALE GENOMIC DNA]</scope>
    <source>
        <strain evidence="10">ATCC BAA-301 / DSM 14385 / NBRC 107922 / TMO</strain>
    </source>
</reference>
<name>A8F6K4_PSELT</name>
<dbReference type="HOGENOM" id="CLU_016047_1_1_0"/>
<dbReference type="KEGG" id="tle:Tlet_1228"/>
<keyword evidence="10" id="KW-1185">Reference proteome</keyword>
<feature type="transmembrane region" description="Helical" evidence="7">
    <location>
        <begin position="68"/>
        <end position="92"/>
    </location>
</feature>
<dbReference type="Pfam" id="PF00528">
    <property type="entry name" value="BPD_transp_1"/>
    <property type="match status" value="1"/>
</dbReference>
<dbReference type="Gene3D" id="1.10.3720.10">
    <property type="entry name" value="MetI-like"/>
    <property type="match status" value="1"/>
</dbReference>
<evidence type="ECO:0000313" key="10">
    <source>
        <dbReference type="Proteomes" id="UP000002016"/>
    </source>
</evidence>
<evidence type="ECO:0000256" key="4">
    <source>
        <dbReference type="ARBA" id="ARBA00022692"/>
    </source>
</evidence>
<feature type="transmembrane region" description="Helical" evidence="7">
    <location>
        <begin position="104"/>
        <end position="127"/>
    </location>
</feature>
<sequence length="276" mass="31341" precursor="true">MKKQLMNTFVFAALVVGAMVMIFPFYYMFITSLKQAAYVFTIPPQLIPKPATFENYAFIWKEADFGQYFLNSVMITIPGVLLNVFLSALTAYGFARYRFPLKEMVFSLLIATLSVPGLLLIIPQFQIISKFKFLMDNKLTVILTAGISGIAFNAFFLRGFFEGLPKEIEESAEIDGCNAFQIFWHIVIPMARPAIATLAIMSFLGIWDDYFWPSLILQSKHNWTLPIGIMALKGQHTVRWNLIFAGTMIAVVPVIIIYFLLQKYFVKTVAEGGLKF</sequence>
<keyword evidence="2 7" id="KW-0813">Transport</keyword>
<organism evidence="9 10">
    <name type="scientific">Pseudothermotoga lettingae (strain ATCC BAA-301 / DSM 14385 / NBRC 107922 / TMO)</name>
    <name type="common">Thermotoga lettingae</name>
    <dbReference type="NCBI Taxonomy" id="416591"/>
    <lineage>
        <taxon>Bacteria</taxon>
        <taxon>Thermotogati</taxon>
        <taxon>Thermotogota</taxon>
        <taxon>Thermotogae</taxon>
        <taxon>Thermotogales</taxon>
        <taxon>Thermotogaceae</taxon>
        <taxon>Pseudothermotoga</taxon>
    </lineage>
</organism>
<evidence type="ECO:0000256" key="6">
    <source>
        <dbReference type="ARBA" id="ARBA00023136"/>
    </source>
</evidence>
<evidence type="ECO:0000259" key="8">
    <source>
        <dbReference type="PROSITE" id="PS50928"/>
    </source>
</evidence>
<feature type="transmembrane region" description="Helical" evidence="7">
    <location>
        <begin position="240"/>
        <end position="261"/>
    </location>
</feature>
<dbReference type="RefSeq" id="WP_012003264.1">
    <property type="nucleotide sequence ID" value="NC_009828.1"/>
</dbReference>
<comment type="subcellular location">
    <subcellularLocation>
        <location evidence="1 7">Cell membrane</location>
        <topology evidence="1 7">Multi-pass membrane protein</topology>
    </subcellularLocation>
</comment>
<dbReference type="Proteomes" id="UP000002016">
    <property type="component" value="Chromosome"/>
</dbReference>
<dbReference type="eggNOG" id="COG0395">
    <property type="taxonomic scope" value="Bacteria"/>
</dbReference>
<evidence type="ECO:0000256" key="7">
    <source>
        <dbReference type="RuleBase" id="RU363032"/>
    </source>
</evidence>
<dbReference type="InterPro" id="IPR000515">
    <property type="entry name" value="MetI-like"/>
</dbReference>
<feature type="transmembrane region" description="Helical" evidence="7">
    <location>
        <begin position="182"/>
        <end position="207"/>
    </location>
</feature>
<dbReference type="CDD" id="cd06261">
    <property type="entry name" value="TM_PBP2"/>
    <property type="match status" value="1"/>
</dbReference>
<comment type="similarity">
    <text evidence="7">Belongs to the binding-protein-dependent transport system permease family.</text>
</comment>
<keyword evidence="6 7" id="KW-0472">Membrane</keyword>
<dbReference type="SUPFAM" id="SSF161098">
    <property type="entry name" value="MetI-like"/>
    <property type="match status" value="1"/>
</dbReference>
<dbReference type="STRING" id="416591.Tlet_1228"/>
<dbReference type="PANTHER" id="PTHR43744">
    <property type="entry name" value="ABC TRANSPORTER PERMEASE PROTEIN MG189-RELATED-RELATED"/>
    <property type="match status" value="1"/>
</dbReference>
<proteinExistence type="inferred from homology"/>
<evidence type="ECO:0000256" key="5">
    <source>
        <dbReference type="ARBA" id="ARBA00022989"/>
    </source>
</evidence>
<protein>
    <submittedName>
        <fullName evidence="9">Binding-protein-dependent transport systems inner membrane component</fullName>
    </submittedName>
</protein>
<dbReference type="PANTHER" id="PTHR43744:SF12">
    <property type="entry name" value="ABC TRANSPORTER PERMEASE PROTEIN MG189-RELATED"/>
    <property type="match status" value="1"/>
</dbReference>
<dbReference type="GO" id="GO:0005886">
    <property type="term" value="C:plasma membrane"/>
    <property type="evidence" value="ECO:0007669"/>
    <property type="project" value="UniProtKB-SubCell"/>
</dbReference>
<gene>
    <name evidence="9" type="ordered locus">Tlet_1228</name>
</gene>
<keyword evidence="3" id="KW-1003">Cell membrane</keyword>
<evidence type="ECO:0000256" key="3">
    <source>
        <dbReference type="ARBA" id="ARBA00022475"/>
    </source>
</evidence>
<keyword evidence="4 7" id="KW-0812">Transmembrane</keyword>
<evidence type="ECO:0000313" key="9">
    <source>
        <dbReference type="EMBL" id="ABV33788.1"/>
    </source>
</evidence>
<evidence type="ECO:0000256" key="1">
    <source>
        <dbReference type="ARBA" id="ARBA00004651"/>
    </source>
</evidence>
<accession>A8F6K4</accession>
<keyword evidence="5 7" id="KW-1133">Transmembrane helix</keyword>
<reference evidence="9 10" key="1">
    <citation type="submission" date="2007-08" db="EMBL/GenBank/DDBJ databases">
        <title>Complete sequence of Thermotoga lettingae TMO.</title>
        <authorList>
            <consortium name="US DOE Joint Genome Institute"/>
            <person name="Copeland A."/>
            <person name="Lucas S."/>
            <person name="Lapidus A."/>
            <person name="Barry K."/>
            <person name="Glavina del Rio T."/>
            <person name="Dalin E."/>
            <person name="Tice H."/>
            <person name="Pitluck S."/>
            <person name="Foster B."/>
            <person name="Bruce D."/>
            <person name="Schmutz J."/>
            <person name="Larimer F."/>
            <person name="Land M."/>
            <person name="Hauser L."/>
            <person name="Kyrpides N."/>
            <person name="Mikhailova N."/>
            <person name="Nelson K."/>
            <person name="Gogarten J.P."/>
            <person name="Noll K."/>
            <person name="Richardson P."/>
        </authorList>
    </citation>
    <scope>NUCLEOTIDE SEQUENCE [LARGE SCALE GENOMIC DNA]</scope>
    <source>
        <strain evidence="10">ATCC BAA-301 / DSM 14385 / NBRC 107922 / TMO</strain>
    </source>
</reference>
<dbReference type="EMBL" id="CP000812">
    <property type="protein sequence ID" value="ABV33788.1"/>
    <property type="molecule type" value="Genomic_DNA"/>
</dbReference>
<dbReference type="AlphaFoldDB" id="A8F6K4"/>
<dbReference type="GO" id="GO:0055085">
    <property type="term" value="P:transmembrane transport"/>
    <property type="evidence" value="ECO:0007669"/>
    <property type="project" value="InterPro"/>
</dbReference>
<feature type="transmembrane region" description="Helical" evidence="7">
    <location>
        <begin position="139"/>
        <end position="161"/>
    </location>
</feature>
<dbReference type="InterPro" id="IPR035906">
    <property type="entry name" value="MetI-like_sf"/>
</dbReference>
<evidence type="ECO:0000256" key="2">
    <source>
        <dbReference type="ARBA" id="ARBA00022448"/>
    </source>
</evidence>